<accession>A0A5C3LR93</accession>
<gene>
    <name evidence="2" type="ORF">BDQ12DRAFT_668794</name>
</gene>
<feature type="compositionally biased region" description="Basic and acidic residues" evidence="1">
    <location>
        <begin position="193"/>
        <end position="213"/>
    </location>
</feature>
<sequence>MPPNAIDSPAKKHLKSLTFLPKKPVVPRCPLKRYHVLDISMGMAHPEDIGRWTITCVKGSNPEAGDSACPKWQAEELSAEIKAKTSQTFHASHTVFMIIIASSSLPFIPSAHVAKDEFLIVWRLDLVNDDCNELALQIEELEEILKELPPINPTDFSDFSPRHSTDSGDRSSQLTASTSSPLKGKGKRKAKTTVKESPEQTRKRKEPFGESSRHSWLNNNASK</sequence>
<evidence type="ECO:0000313" key="2">
    <source>
        <dbReference type="EMBL" id="TFK35117.1"/>
    </source>
</evidence>
<dbReference type="EMBL" id="ML213624">
    <property type="protein sequence ID" value="TFK35117.1"/>
    <property type="molecule type" value="Genomic_DNA"/>
</dbReference>
<organism evidence="2 3">
    <name type="scientific">Crucibulum laeve</name>
    <dbReference type="NCBI Taxonomy" id="68775"/>
    <lineage>
        <taxon>Eukaryota</taxon>
        <taxon>Fungi</taxon>
        <taxon>Dikarya</taxon>
        <taxon>Basidiomycota</taxon>
        <taxon>Agaricomycotina</taxon>
        <taxon>Agaricomycetes</taxon>
        <taxon>Agaricomycetidae</taxon>
        <taxon>Agaricales</taxon>
        <taxon>Agaricineae</taxon>
        <taxon>Nidulariaceae</taxon>
        <taxon>Crucibulum</taxon>
    </lineage>
</organism>
<keyword evidence="3" id="KW-1185">Reference proteome</keyword>
<proteinExistence type="predicted"/>
<feature type="compositionally biased region" description="Basic and acidic residues" evidence="1">
    <location>
        <begin position="160"/>
        <end position="169"/>
    </location>
</feature>
<feature type="region of interest" description="Disordered" evidence="1">
    <location>
        <begin position="152"/>
        <end position="223"/>
    </location>
</feature>
<name>A0A5C3LR93_9AGAR</name>
<feature type="compositionally biased region" description="Polar residues" evidence="1">
    <location>
        <begin position="170"/>
        <end position="181"/>
    </location>
</feature>
<feature type="compositionally biased region" description="Polar residues" evidence="1">
    <location>
        <begin position="214"/>
        <end position="223"/>
    </location>
</feature>
<dbReference type="Proteomes" id="UP000308652">
    <property type="component" value="Unassembled WGS sequence"/>
</dbReference>
<evidence type="ECO:0000313" key="3">
    <source>
        <dbReference type="Proteomes" id="UP000308652"/>
    </source>
</evidence>
<dbReference type="AlphaFoldDB" id="A0A5C3LR93"/>
<protein>
    <submittedName>
        <fullName evidence="2">Uncharacterized protein</fullName>
    </submittedName>
</protein>
<reference evidence="2 3" key="1">
    <citation type="journal article" date="2019" name="Nat. Ecol. Evol.">
        <title>Megaphylogeny resolves global patterns of mushroom evolution.</title>
        <authorList>
            <person name="Varga T."/>
            <person name="Krizsan K."/>
            <person name="Foldi C."/>
            <person name="Dima B."/>
            <person name="Sanchez-Garcia M."/>
            <person name="Sanchez-Ramirez S."/>
            <person name="Szollosi G.J."/>
            <person name="Szarkandi J.G."/>
            <person name="Papp V."/>
            <person name="Albert L."/>
            <person name="Andreopoulos W."/>
            <person name="Angelini C."/>
            <person name="Antonin V."/>
            <person name="Barry K.W."/>
            <person name="Bougher N.L."/>
            <person name="Buchanan P."/>
            <person name="Buyck B."/>
            <person name="Bense V."/>
            <person name="Catcheside P."/>
            <person name="Chovatia M."/>
            <person name="Cooper J."/>
            <person name="Damon W."/>
            <person name="Desjardin D."/>
            <person name="Finy P."/>
            <person name="Geml J."/>
            <person name="Haridas S."/>
            <person name="Hughes K."/>
            <person name="Justo A."/>
            <person name="Karasinski D."/>
            <person name="Kautmanova I."/>
            <person name="Kiss B."/>
            <person name="Kocsube S."/>
            <person name="Kotiranta H."/>
            <person name="LaButti K.M."/>
            <person name="Lechner B.E."/>
            <person name="Liimatainen K."/>
            <person name="Lipzen A."/>
            <person name="Lukacs Z."/>
            <person name="Mihaltcheva S."/>
            <person name="Morgado L.N."/>
            <person name="Niskanen T."/>
            <person name="Noordeloos M.E."/>
            <person name="Ohm R.A."/>
            <person name="Ortiz-Santana B."/>
            <person name="Ovrebo C."/>
            <person name="Racz N."/>
            <person name="Riley R."/>
            <person name="Savchenko A."/>
            <person name="Shiryaev A."/>
            <person name="Soop K."/>
            <person name="Spirin V."/>
            <person name="Szebenyi C."/>
            <person name="Tomsovsky M."/>
            <person name="Tulloss R.E."/>
            <person name="Uehling J."/>
            <person name="Grigoriev I.V."/>
            <person name="Vagvolgyi C."/>
            <person name="Papp T."/>
            <person name="Martin F.M."/>
            <person name="Miettinen O."/>
            <person name="Hibbett D.S."/>
            <person name="Nagy L.G."/>
        </authorList>
    </citation>
    <scope>NUCLEOTIDE SEQUENCE [LARGE SCALE GENOMIC DNA]</scope>
    <source>
        <strain evidence="2 3">CBS 166.37</strain>
    </source>
</reference>
<evidence type="ECO:0000256" key="1">
    <source>
        <dbReference type="SAM" id="MobiDB-lite"/>
    </source>
</evidence>